<name>A0A7J9MKV4_GOSSC</name>
<reference evidence="1 2" key="1">
    <citation type="journal article" date="2019" name="Genome Biol. Evol.">
        <title>Insights into the evolution of the New World diploid cottons (Gossypium, subgenus Houzingenia) based on genome sequencing.</title>
        <authorList>
            <person name="Grover C.E."/>
            <person name="Arick M.A. 2nd"/>
            <person name="Thrash A."/>
            <person name="Conover J.L."/>
            <person name="Sanders W.S."/>
            <person name="Peterson D.G."/>
            <person name="Frelichowski J.E."/>
            <person name="Scheffler J.A."/>
            <person name="Scheffler B.E."/>
            <person name="Wendel J.F."/>
        </authorList>
    </citation>
    <scope>NUCLEOTIDE SEQUENCE [LARGE SCALE GENOMIC DNA]</scope>
    <source>
        <strain evidence="1">1</strain>
        <tissue evidence="1">Leaf</tissue>
    </source>
</reference>
<protein>
    <submittedName>
        <fullName evidence="1">Uncharacterized protein</fullName>
    </submittedName>
</protein>
<dbReference type="AlphaFoldDB" id="A0A7J9MKV4"/>
<gene>
    <name evidence="1" type="ORF">Goshw_027965</name>
</gene>
<proteinExistence type="predicted"/>
<dbReference type="OrthoDB" id="774757at2759"/>
<evidence type="ECO:0000313" key="2">
    <source>
        <dbReference type="Proteomes" id="UP000593576"/>
    </source>
</evidence>
<keyword evidence="2" id="KW-1185">Reference proteome</keyword>
<dbReference type="Proteomes" id="UP000593576">
    <property type="component" value="Unassembled WGS sequence"/>
</dbReference>
<comment type="caution">
    <text evidence="1">The sequence shown here is derived from an EMBL/GenBank/DDBJ whole genome shotgun (WGS) entry which is preliminary data.</text>
</comment>
<evidence type="ECO:0000313" key="1">
    <source>
        <dbReference type="EMBL" id="MBA0871601.1"/>
    </source>
</evidence>
<accession>A0A7J9MKV4</accession>
<sequence length="66" mass="7713">MHEFSLVDHHDEQIGDYVICDIRNKNAEVDTEEEELPMKKMRIRKTTIPLNQPAVPVLSKSFSQPY</sequence>
<dbReference type="EMBL" id="JABFAF010000011">
    <property type="protein sequence ID" value="MBA0871601.1"/>
    <property type="molecule type" value="Genomic_DNA"/>
</dbReference>
<organism evidence="1 2">
    <name type="scientific">Gossypium schwendimanii</name>
    <name type="common">Cotton</name>
    <dbReference type="NCBI Taxonomy" id="34291"/>
    <lineage>
        <taxon>Eukaryota</taxon>
        <taxon>Viridiplantae</taxon>
        <taxon>Streptophyta</taxon>
        <taxon>Embryophyta</taxon>
        <taxon>Tracheophyta</taxon>
        <taxon>Spermatophyta</taxon>
        <taxon>Magnoliopsida</taxon>
        <taxon>eudicotyledons</taxon>
        <taxon>Gunneridae</taxon>
        <taxon>Pentapetalae</taxon>
        <taxon>rosids</taxon>
        <taxon>malvids</taxon>
        <taxon>Malvales</taxon>
        <taxon>Malvaceae</taxon>
        <taxon>Malvoideae</taxon>
        <taxon>Gossypium</taxon>
    </lineage>
</organism>